<dbReference type="GO" id="GO:0005886">
    <property type="term" value="C:plasma membrane"/>
    <property type="evidence" value="ECO:0007669"/>
    <property type="project" value="UniProtKB-SubCell"/>
</dbReference>
<dbReference type="EC" id="2.7.-.-" evidence="9"/>
<keyword evidence="6" id="KW-0472">Membrane</keyword>
<dbReference type="EMBL" id="UGHF01000001">
    <property type="protein sequence ID" value="STO60874.1"/>
    <property type="molecule type" value="Genomic_DNA"/>
</dbReference>
<feature type="domain" description="Sulfatase N-terminal" evidence="8">
    <location>
        <begin position="69"/>
        <end position="331"/>
    </location>
</feature>
<comment type="similarity">
    <text evidence="7">Belongs to the phosphoethanolamine transferase family.</text>
</comment>
<evidence type="ECO:0000256" key="7">
    <source>
        <dbReference type="ARBA" id="ARBA00038481"/>
    </source>
</evidence>
<dbReference type="PANTHER" id="PTHR30443">
    <property type="entry name" value="INNER MEMBRANE PROTEIN"/>
    <property type="match status" value="1"/>
</dbReference>
<dbReference type="GO" id="GO:0016787">
    <property type="term" value="F:hydrolase activity"/>
    <property type="evidence" value="ECO:0007669"/>
    <property type="project" value="UniProtKB-KW"/>
</dbReference>
<protein>
    <submittedName>
        <fullName evidence="9">Hydrolase, inner membrane</fullName>
        <ecNumber evidence="9">2.7.-.-</ecNumber>
    </submittedName>
</protein>
<keyword evidence="10" id="KW-1185">Reference proteome</keyword>
<dbReference type="Pfam" id="PF00884">
    <property type="entry name" value="Sulfatase"/>
    <property type="match status" value="1"/>
</dbReference>
<evidence type="ECO:0000256" key="5">
    <source>
        <dbReference type="ARBA" id="ARBA00022989"/>
    </source>
</evidence>
<dbReference type="InterPro" id="IPR017850">
    <property type="entry name" value="Alkaline_phosphatase_core_sf"/>
</dbReference>
<comment type="subcellular location">
    <subcellularLocation>
        <location evidence="1">Cell membrane</location>
        <topology evidence="1">Multi-pass membrane protein</topology>
    </subcellularLocation>
</comment>
<dbReference type="CDD" id="cd16017">
    <property type="entry name" value="LptA"/>
    <property type="match status" value="1"/>
</dbReference>
<evidence type="ECO:0000256" key="2">
    <source>
        <dbReference type="ARBA" id="ARBA00022475"/>
    </source>
</evidence>
<dbReference type="SUPFAM" id="SSF53649">
    <property type="entry name" value="Alkaline phosphatase-like"/>
    <property type="match status" value="1"/>
</dbReference>
<proteinExistence type="inferred from homology"/>
<evidence type="ECO:0000313" key="9">
    <source>
        <dbReference type="EMBL" id="STO60874.1"/>
    </source>
</evidence>
<evidence type="ECO:0000256" key="3">
    <source>
        <dbReference type="ARBA" id="ARBA00022679"/>
    </source>
</evidence>
<keyword evidence="2" id="KW-1003">Cell membrane</keyword>
<dbReference type="GO" id="GO:0016776">
    <property type="term" value="F:phosphotransferase activity, phosphate group as acceptor"/>
    <property type="evidence" value="ECO:0007669"/>
    <property type="project" value="TreeGrafter"/>
</dbReference>
<keyword evidence="9" id="KW-0378">Hydrolase</keyword>
<evidence type="ECO:0000313" key="10">
    <source>
        <dbReference type="Proteomes" id="UP000254329"/>
    </source>
</evidence>
<dbReference type="GO" id="GO:0009244">
    <property type="term" value="P:lipopolysaccharide core region biosynthetic process"/>
    <property type="evidence" value="ECO:0007669"/>
    <property type="project" value="TreeGrafter"/>
</dbReference>
<evidence type="ECO:0000256" key="1">
    <source>
        <dbReference type="ARBA" id="ARBA00004651"/>
    </source>
</evidence>
<keyword evidence="5" id="KW-1133">Transmembrane helix</keyword>
<sequence length="373" mass="43662">MIIFSFNKDIYRYIKGGDFTIEKNEIYPIQFVIDIYQLTSFYMQESHELETALSIPSTWNVISSNPKYKNFILIIGESMRKDYMSSYGYPIETTPFLSKIPGVIFNNYVSAAPNTQPSLKHTLYRKQEEGKFIYTDNIISLANKANFKTYWLSNQGIFERNDTSASRIGQQADYSFFTKKSFSDRNYFDTVLLEPLKKSLTEKTEKTKLIVLHLMGSHPEFCQRLEKQPTEKRFSKEIDCYIESIKQTDHFIATINEILKQTNQSYSVIYFSDHGLSHYKNRKTLAVGNKYKQNYEIPFIKFSSDDVTREYIQAPKSAFHFMGGFAQWLGIQEKHLQQEPNFFSEKTILPIKVFNWQKFVNFKDLDSDPAIAP</sequence>
<dbReference type="Proteomes" id="UP000254329">
    <property type="component" value="Unassembled WGS sequence"/>
</dbReference>
<keyword evidence="3 9" id="KW-0808">Transferase</keyword>
<keyword evidence="4" id="KW-0812">Transmembrane</keyword>
<gene>
    <name evidence="9" type="primary">ybiP_2</name>
    <name evidence="9" type="ORF">NCTC1659_02175</name>
</gene>
<accession>A0A377HWT9</accession>
<name>A0A377HWT9_9PAST</name>
<evidence type="ECO:0000256" key="4">
    <source>
        <dbReference type="ARBA" id="ARBA00022692"/>
    </source>
</evidence>
<organism evidence="9 10">
    <name type="scientific">Canicola haemoglobinophilus</name>
    <dbReference type="NCBI Taxonomy" id="733"/>
    <lineage>
        <taxon>Bacteria</taxon>
        <taxon>Pseudomonadati</taxon>
        <taxon>Pseudomonadota</taxon>
        <taxon>Gammaproteobacteria</taxon>
        <taxon>Pasteurellales</taxon>
        <taxon>Pasteurellaceae</taxon>
        <taxon>Canicola</taxon>
    </lineage>
</organism>
<reference evidence="9 10" key="1">
    <citation type="submission" date="2018-06" db="EMBL/GenBank/DDBJ databases">
        <authorList>
            <consortium name="Pathogen Informatics"/>
            <person name="Doyle S."/>
        </authorList>
    </citation>
    <scope>NUCLEOTIDE SEQUENCE [LARGE SCALE GENOMIC DNA]</scope>
    <source>
        <strain evidence="9 10">NCTC1659</strain>
    </source>
</reference>
<dbReference type="RefSeq" id="WP_147285001.1">
    <property type="nucleotide sequence ID" value="NZ_MUXZ01000018.1"/>
</dbReference>
<dbReference type="InterPro" id="IPR000917">
    <property type="entry name" value="Sulfatase_N"/>
</dbReference>
<evidence type="ECO:0000256" key="6">
    <source>
        <dbReference type="ARBA" id="ARBA00023136"/>
    </source>
</evidence>
<dbReference type="AlphaFoldDB" id="A0A377HWT9"/>
<evidence type="ECO:0000259" key="8">
    <source>
        <dbReference type="Pfam" id="PF00884"/>
    </source>
</evidence>
<dbReference type="InterPro" id="IPR040423">
    <property type="entry name" value="PEA_transferase"/>
</dbReference>
<dbReference type="Gene3D" id="3.40.720.10">
    <property type="entry name" value="Alkaline Phosphatase, subunit A"/>
    <property type="match status" value="1"/>
</dbReference>
<dbReference type="PANTHER" id="PTHR30443:SF4">
    <property type="entry name" value="PHOSPHOETHANOLAMINE TRANSFERASE OPGE-RELATED"/>
    <property type="match status" value="1"/>
</dbReference>
<dbReference type="InterPro" id="IPR058130">
    <property type="entry name" value="PEA_transf_C"/>
</dbReference>